<dbReference type="GO" id="GO:0031267">
    <property type="term" value="F:small GTPase binding"/>
    <property type="evidence" value="ECO:0007669"/>
    <property type="project" value="TreeGrafter"/>
</dbReference>
<dbReference type="CDD" id="cd11684">
    <property type="entry name" value="DHR2_DOCK"/>
    <property type="match status" value="1"/>
</dbReference>
<dbReference type="InterPro" id="IPR056372">
    <property type="entry name" value="TPR_DOCK"/>
</dbReference>
<dbReference type="Proteomes" id="UP000007879">
    <property type="component" value="Unassembled WGS sequence"/>
</dbReference>
<comment type="subcellular location">
    <subcellularLocation>
        <location evidence="1">Cytoplasm</location>
    </subcellularLocation>
</comment>
<evidence type="ECO:0000256" key="7">
    <source>
        <dbReference type="PROSITE-ProRule" id="PRU00983"/>
    </source>
</evidence>
<dbReference type="PANTHER" id="PTHR45653">
    <property type="entry name" value="DEDICATOR OF CYTOKINESIS"/>
    <property type="match status" value="1"/>
</dbReference>
<dbReference type="Pfam" id="PF06920">
    <property type="entry name" value="DHR-2_Lobe_A"/>
    <property type="match status" value="1"/>
</dbReference>
<dbReference type="InterPro" id="IPR046770">
    <property type="entry name" value="DOCKER_Lobe_B"/>
</dbReference>
<evidence type="ECO:0000256" key="1">
    <source>
        <dbReference type="ARBA" id="ARBA00004496"/>
    </source>
</evidence>
<dbReference type="PRINTS" id="PR01217">
    <property type="entry name" value="PRICHEXTENSN"/>
</dbReference>
<dbReference type="Pfam" id="PF16172">
    <property type="entry name" value="DOCK_N"/>
    <property type="match status" value="1"/>
</dbReference>
<dbReference type="Pfam" id="PF07653">
    <property type="entry name" value="SH3_2"/>
    <property type="match status" value="1"/>
</dbReference>
<keyword evidence="13" id="KW-1185">Reference proteome</keyword>
<dbReference type="SUPFAM" id="SSF48371">
    <property type="entry name" value="ARM repeat"/>
    <property type="match status" value="1"/>
</dbReference>
<dbReference type="Gene3D" id="1.25.40.410">
    <property type="match status" value="1"/>
</dbReference>
<keyword evidence="5" id="KW-0344">Guanine-nucleotide releasing factor</keyword>
<keyword evidence="2 6" id="KW-0728">SH3 domain</keyword>
<feature type="compositionally biased region" description="Polar residues" evidence="8">
    <location>
        <begin position="1687"/>
        <end position="1703"/>
    </location>
</feature>
<dbReference type="InterPro" id="IPR042455">
    <property type="entry name" value="DOCK_N_sub1"/>
</dbReference>
<feature type="domain" description="DOCKER" evidence="11">
    <location>
        <begin position="1241"/>
        <end position="1649"/>
    </location>
</feature>
<dbReference type="InterPro" id="IPR046769">
    <property type="entry name" value="DOCKER_Lobe_A"/>
</dbReference>
<organism evidence="12 13">
    <name type="scientific">Amphimedon queenslandica</name>
    <name type="common">Sponge</name>
    <dbReference type="NCBI Taxonomy" id="400682"/>
    <lineage>
        <taxon>Eukaryota</taxon>
        <taxon>Metazoa</taxon>
        <taxon>Porifera</taxon>
        <taxon>Demospongiae</taxon>
        <taxon>Heteroscleromorpha</taxon>
        <taxon>Haplosclerida</taxon>
        <taxon>Niphatidae</taxon>
        <taxon>Amphimedon</taxon>
    </lineage>
</organism>
<dbReference type="InterPro" id="IPR027357">
    <property type="entry name" value="DOCKER_dom"/>
</dbReference>
<dbReference type="CDD" id="cd11872">
    <property type="entry name" value="SH3_DOCK_AB"/>
    <property type="match status" value="1"/>
</dbReference>
<dbReference type="PROSITE" id="PS51651">
    <property type="entry name" value="DOCKER"/>
    <property type="match status" value="1"/>
</dbReference>
<name>A0AAN0J4R9_AMPQE</name>
<dbReference type="InterPro" id="IPR016024">
    <property type="entry name" value="ARM-type_fold"/>
</dbReference>
<protein>
    <recommendedName>
        <fullName evidence="14">Dedicator of cytokinesis protein 1</fullName>
    </recommendedName>
</protein>
<feature type="compositionally biased region" description="Pro residues" evidence="8">
    <location>
        <begin position="2140"/>
        <end position="2149"/>
    </location>
</feature>
<dbReference type="Gene3D" id="1.20.1270.350">
    <property type="entry name" value="Dedicator of cytokinesis N-terminal subdomain"/>
    <property type="match status" value="1"/>
</dbReference>
<feature type="compositionally biased region" description="Low complexity" evidence="8">
    <location>
        <begin position="2197"/>
        <end position="2210"/>
    </location>
</feature>
<dbReference type="EnsemblMetazoa" id="XM_019996154.1">
    <property type="protein sequence ID" value="XP_019851713.1"/>
    <property type="gene ID" value="LOC100632314"/>
</dbReference>
<feature type="compositionally biased region" description="Basic and acidic residues" evidence="8">
    <location>
        <begin position="1952"/>
        <end position="1962"/>
    </location>
</feature>
<evidence type="ECO:0000313" key="12">
    <source>
        <dbReference type="EnsemblMetazoa" id="XP_019851713.1"/>
    </source>
</evidence>
<dbReference type="PANTHER" id="PTHR45653:SF10">
    <property type="entry name" value="MYOBLAST CITY, ISOFORM B"/>
    <property type="match status" value="1"/>
</dbReference>
<evidence type="ECO:0000256" key="2">
    <source>
        <dbReference type="ARBA" id="ARBA00022443"/>
    </source>
</evidence>
<dbReference type="SUPFAM" id="SSF50044">
    <property type="entry name" value="SH3-domain"/>
    <property type="match status" value="1"/>
</dbReference>
<dbReference type="GO" id="GO:0005737">
    <property type="term" value="C:cytoplasm"/>
    <property type="evidence" value="ECO:0007669"/>
    <property type="project" value="UniProtKB-SubCell"/>
</dbReference>
<dbReference type="InterPro" id="IPR027007">
    <property type="entry name" value="C2_DOCK-type_domain"/>
</dbReference>
<dbReference type="InterPro" id="IPR032376">
    <property type="entry name" value="DOCK_N"/>
</dbReference>
<proteinExistence type="inferred from homology"/>
<feature type="compositionally biased region" description="Low complexity" evidence="8">
    <location>
        <begin position="2003"/>
        <end position="2013"/>
    </location>
</feature>
<feature type="region of interest" description="Disordered" evidence="8">
    <location>
        <begin position="2074"/>
        <end position="2268"/>
    </location>
</feature>
<feature type="compositionally biased region" description="Low complexity" evidence="8">
    <location>
        <begin position="1745"/>
        <end position="1756"/>
    </location>
</feature>
<feature type="region of interest" description="Disordered" evidence="8">
    <location>
        <begin position="1647"/>
        <end position="1774"/>
    </location>
</feature>
<keyword evidence="3" id="KW-0963">Cytoplasm</keyword>
<dbReference type="SMART" id="SM00326">
    <property type="entry name" value="SH3"/>
    <property type="match status" value="1"/>
</dbReference>
<accession>A0AAN0J4R9</accession>
<feature type="compositionally biased region" description="Pro residues" evidence="8">
    <location>
        <begin position="2086"/>
        <end position="2109"/>
    </location>
</feature>
<sequence>MPWENFQGLAAAIWNYDGDTSYHLSLCVGDLVVIIEKLEGWYRGYLYHYPSKKGIFPASYVQSVDYNIISAKEEEYTVPFIDPVALEAKESLLTWKEKLFESYTKSRHDYVRILNYMEDVLTTRSTLIHSIHSNVTHDKLQAIRTRLSAKIDLVNNLCEQPLSPRDDTGHSIDPTVTSFGSLYSTHCQRQSEIDRKVPHTGWDPKKSKDTGALMDHHLYLVVRNIDHQFPENSELFMFLYDSVSRKQVSERFLINVPKDRPTNVMKSHYCIFKDLGAKEMQSGIFLVCQVIRKGKMLLDDRKNVSHATFRRPYAVGVLDLRTALEETNKEQPDDDDDYQMTYTMSLQICLTHEQDFPTLHTSMIKKLVGSKPSSTKQSGILISMQLRFIRGDFQQLKNDFPYLINKNTVQVDKLGFPDVILPGKDRNDIYFTLEYGQYEKGSKRAERNVEVAIAVCGRDGRIIPRCITVAAGAENVSEYESFIYYHNNLPKWQETIKLDIPFEEISSCHLRIGFRHVAKNEGKDKMEKTFAFAHMRIMMGDGAIIPDGTHELFVYKADSKKWHDPKYYLAFESAKEICIQGVLPAKTSARGKTISTVSEGHSAARSERETLFVSTLTCSTKLTQNVNMLQLLKWRSQHPSDLPTILCKLVSIKGEEIIKFLQDILDSLFNILGSNEQYYGEPVFNALVSILNLLSHEKYSHFVPVLDIYITKHFSAGHVYRTLLWYFKEQLKNRDITKQSNLTSLAEAIGFLFHFIVQSYTIMSNSQKDQRFYQGLDDCFISMYELMRLPESRFCGIHAVQAALLCNIPSILPHLITVYDRRQIAGVLAKLIDSSQNDHISLPGEKMNFIISVLDSDIKLLDPQESRSSLLPTIIGHLISHMENKMPENGYRSDDRGNSGCLLCISKVLELLHSGDKLHISFSDTEIATPLLRPLLSLCAKLKDTNNPLRVQAYINLIGLLDVMSDSHYSIYFDSLKAVTEKDKRNSAGRESMLKEFITSLLEVLETLFAGPVCSPKWVYLLLEQNIILMRVVKNISTTMFSSFFDDRDFNPQIWDIFFGTCKSFSIQRCLQLEAYSDLLSAKLLRQFGDVRVKMAKQMAAMWEFLQEKKSNFIPNFIGIFLEVSLLKEKDLREVMIPLIFDILKFEQKSNRNFKRIETEIFEKMDFLVSKGYGDEAYRDLFHDCMILLCKDTHELKESGEAFVNTVSRLIGLILDYRRVEGDSSQSGQRMGCILNLLNFYKEIDREEIYVRYIYKLAGLHESDGNFAEAGLTLLLHAKTLEWSLEFEPAVEGKYPVHTARERKEILFSESIRLLDQGKAWEYGIPLCKELATVYETQQFKYDKLSQILRTQADFFHKIINELRVENEYFVVGYFGRGFPLFLRNKIFIHRGQPYERLQNFIKKLQDEFVTAQVYMKPEPPSDDIKNSNGMHLQVRKVLPIPDEREEFNGRQIPDKIADYYKTNDVCKFRFDRPFHKGKKDPECEFATLWLERTYYKTASSFPGVINSFEVCEMKTDELNPLAIARETVRSKVQEIQKMTTELSSNSQMSINPLSMLLKGVIDAAVMGGISNYDKIFFQPKYIQDHPEEKEGVEELRSLIVEQVEVLKQALGLHGHRVSTDLKAFHLDLEIRFETFQDIVFPERRKTPTIARRGTTITSSRPLPPTPPDESPQLSQTKTPHRRLTGGNPNRVSQLVENNTPNPKVRRSNTTKGPRSSILSTASFSSPASSPDRQSIIVEPPATNSSSSIGSSQRDSGVTIEDTEIEEDRGTYEVVDFETQRHYQDKLQQYNSTPSNTPPSYPLTGNPHPLAPTPSGSSAPPPNYPAPKPEVTSHGYALIDPLDDDDEYDYEKVNIGTRRIDARSGSIRNPDFASPNILRGLPPKSRSRSRSPPQNVGRGSGSRSGTNPSPLSTSPNEGRMGVLDYPSRPTNKSPSPGSHSSGGGEPVLEDLQSVRERLRRQAQDSVDYECGLTNKHPTTIQHQTSGHVPSAQHVPNNAHHTRSNMSSVSSSRNELTMSGGPISSTPQSSYSQSGGGASFSTYDHLDVVMGGANDDLEVAGIYSYAEEPPVVFERETSISPTKQMSPPKPRPYSPRKSPTPPDTAPAPPVPRKKSFKTPDYTMTPISKSKECGAGSAGLPSIPPKAPVPRPRSQTMAADRKSQNYSAAGVPVPNPMPPNPTPRKPSYPIPSADTDLTSSSSFPSSSSSGLFSPPPRPPKPTNKDGASDPALPPALPPKMKQEAPALPPKPSKNYPIVTPRTKPPPPTPK</sequence>
<dbReference type="Gene3D" id="1.20.58.740">
    <property type="match status" value="1"/>
</dbReference>
<feature type="compositionally biased region" description="Low complexity" evidence="8">
    <location>
        <begin position="2020"/>
        <end position="2032"/>
    </location>
</feature>
<feature type="compositionally biased region" description="Polar residues" evidence="8">
    <location>
        <begin position="1975"/>
        <end position="1987"/>
    </location>
</feature>
<dbReference type="Gene3D" id="2.30.30.40">
    <property type="entry name" value="SH3 Domains"/>
    <property type="match status" value="1"/>
</dbReference>
<evidence type="ECO:0000256" key="5">
    <source>
        <dbReference type="ARBA" id="ARBA00022658"/>
    </source>
</evidence>
<dbReference type="InterPro" id="IPR043161">
    <property type="entry name" value="DOCK_C_lobe_A"/>
</dbReference>
<evidence type="ECO:0000256" key="3">
    <source>
        <dbReference type="ARBA" id="ARBA00022490"/>
    </source>
</evidence>
<feature type="region of interest" description="Disordered" evidence="8">
    <location>
        <begin position="1789"/>
        <end position="1844"/>
    </location>
</feature>
<feature type="domain" description="SH3" evidence="9">
    <location>
        <begin position="5"/>
        <end position="66"/>
    </location>
</feature>
<dbReference type="InterPro" id="IPR046773">
    <property type="entry name" value="DOCKER_Lobe_C"/>
</dbReference>
<evidence type="ECO:0000259" key="9">
    <source>
        <dbReference type="PROSITE" id="PS50002"/>
    </source>
</evidence>
<evidence type="ECO:0008006" key="14">
    <source>
        <dbReference type="Google" id="ProtNLM"/>
    </source>
</evidence>
<dbReference type="InterPro" id="IPR036028">
    <property type="entry name" value="SH3-like_dom_sf"/>
</dbReference>
<evidence type="ECO:0000256" key="8">
    <source>
        <dbReference type="SAM" id="MobiDB-lite"/>
    </source>
</evidence>
<dbReference type="InterPro" id="IPR026791">
    <property type="entry name" value="DOCK"/>
</dbReference>
<dbReference type="PROSITE" id="PS51650">
    <property type="entry name" value="C2_DOCK"/>
    <property type="match status" value="1"/>
</dbReference>
<dbReference type="Gene3D" id="2.60.40.150">
    <property type="entry name" value="C2 domain"/>
    <property type="match status" value="1"/>
</dbReference>
<dbReference type="InterPro" id="IPR001452">
    <property type="entry name" value="SH3_domain"/>
</dbReference>
<dbReference type="GO" id="GO:0005085">
    <property type="term" value="F:guanyl-nucleotide exchange factor activity"/>
    <property type="evidence" value="ECO:0007669"/>
    <property type="project" value="UniProtKB-KW"/>
</dbReference>
<dbReference type="GO" id="GO:0005886">
    <property type="term" value="C:plasma membrane"/>
    <property type="evidence" value="ECO:0007669"/>
    <property type="project" value="TreeGrafter"/>
</dbReference>
<feature type="compositionally biased region" description="Polar residues" evidence="8">
    <location>
        <begin position="1901"/>
        <end position="1916"/>
    </location>
</feature>
<feature type="compositionally biased region" description="Pro residues" evidence="8">
    <location>
        <begin position="1819"/>
        <end position="1828"/>
    </location>
</feature>
<dbReference type="Pfam" id="PF23554">
    <property type="entry name" value="TPR_DOCK"/>
    <property type="match status" value="1"/>
</dbReference>
<feature type="compositionally biased region" description="Pro residues" evidence="8">
    <location>
        <begin position="2171"/>
        <end position="2187"/>
    </location>
</feature>
<evidence type="ECO:0000259" key="11">
    <source>
        <dbReference type="PROSITE" id="PS51651"/>
    </source>
</evidence>
<dbReference type="Pfam" id="PF20421">
    <property type="entry name" value="DHR-2_Lobe_C"/>
    <property type="match status" value="1"/>
</dbReference>
<dbReference type="PROSITE" id="PS50002">
    <property type="entry name" value="SH3"/>
    <property type="match status" value="1"/>
</dbReference>
<evidence type="ECO:0000313" key="13">
    <source>
        <dbReference type="Proteomes" id="UP000007879"/>
    </source>
</evidence>
<feature type="region of interest" description="Disordered" evidence="8">
    <location>
        <begin position="1865"/>
        <end position="2036"/>
    </location>
</feature>
<reference evidence="12" key="2">
    <citation type="submission" date="2024-06" db="UniProtKB">
        <authorList>
            <consortium name="EnsemblMetazoa"/>
        </authorList>
    </citation>
    <scope>IDENTIFICATION</scope>
</reference>
<dbReference type="InterPro" id="IPR035892">
    <property type="entry name" value="C2_domain_sf"/>
</dbReference>
<comment type="similarity">
    <text evidence="7">Belongs to the DOCK family.</text>
</comment>
<evidence type="ECO:0000256" key="4">
    <source>
        <dbReference type="ARBA" id="ARBA00022553"/>
    </source>
</evidence>
<dbReference type="Pfam" id="PF14429">
    <property type="entry name" value="DOCK-C2"/>
    <property type="match status" value="1"/>
</dbReference>
<dbReference type="InterPro" id="IPR043162">
    <property type="entry name" value="DOCK_C_lobe_C"/>
</dbReference>
<keyword evidence="4" id="KW-0597">Phosphoprotein</keyword>
<feature type="domain" description="C2 DOCK-type" evidence="10">
    <location>
        <begin position="426"/>
        <end position="618"/>
    </location>
</feature>
<dbReference type="KEGG" id="aqu:100632314"/>
<feature type="compositionally biased region" description="Low complexity" evidence="8">
    <location>
        <begin position="1716"/>
        <end position="1735"/>
    </location>
</feature>
<reference evidence="13" key="1">
    <citation type="journal article" date="2010" name="Nature">
        <title>The Amphimedon queenslandica genome and the evolution of animal complexity.</title>
        <authorList>
            <person name="Srivastava M."/>
            <person name="Simakov O."/>
            <person name="Chapman J."/>
            <person name="Fahey B."/>
            <person name="Gauthier M.E."/>
            <person name="Mitros T."/>
            <person name="Richards G.S."/>
            <person name="Conaco C."/>
            <person name="Dacre M."/>
            <person name="Hellsten U."/>
            <person name="Larroux C."/>
            <person name="Putnam N.H."/>
            <person name="Stanke M."/>
            <person name="Adamska M."/>
            <person name="Darling A."/>
            <person name="Degnan S.M."/>
            <person name="Oakley T.H."/>
            <person name="Plachetzki D.C."/>
            <person name="Zhai Y."/>
            <person name="Adamski M."/>
            <person name="Calcino A."/>
            <person name="Cummins S.F."/>
            <person name="Goodstein D.M."/>
            <person name="Harris C."/>
            <person name="Jackson D.J."/>
            <person name="Leys S.P."/>
            <person name="Shu S."/>
            <person name="Woodcroft B.J."/>
            <person name="Vervoort M."/>
            <person name="Kosik K.S."/>
            <person name="Manning G."/>
            <person name="Degnan B.M."/>
            <person name="Rokhsar D.S."/>
        </authorList>
    </citation>
    <scope>NUCLEOTIDE SEQUENCE [LARGE SCALE GENOMIC DNA]</scope>
</reference>
<dbReference type="GO" id="GO:0007264">
    <property type="term" value="P:small GTPase-mediated signal transduction"/>
    <property type="evidence" value="ECO:0007669"/>
    <property type="project" value="InterPro"/>
</dbReference>
<dbReference type="Pfam" id="PF20422">
    <property type="entry name" value="DHR-2_Lobe_B"/>
    <property type="match status" value="1"/>
</dbReference>
<evidence type="ECO:0000259" key="10">
    <source>
        <dbReference type="PROSITE" id="PS51650"/>
    </source>
</evidence>
<evidence type="ECO:0000256" key="6">
    <source>
        <dbReference type="PROSITE-ProRule" id="PRU00192"/>
    </source>
</evidence>
<gene>
    <name evidence="12" type="primary">100632314</name>
</gene>